<evidence type="ECO:0000313" key="3">
    <source>
        <dbReference type="EMBL" id="MFI9100882.1"/>
    </source>
</evidence>
<dbReference type="Gene3D" id="3.40.47.10">
    <property type="match status" value="1"/>
</dbReference>
<sequence length="325" mass="32064">MTAVVTGVGVVLPRAASAAELMEPRPPGADPVEPKDLVGKKGLRYKDRATQLAYCAADAALRDALLLGDTGLSVPGQSVAVVASSNYGNVDTVCQAVDTIAAQTAAAASPMSLPNASSNVIASSIAIRFGLRGPNLMLCNGATSGLDAVRWAQVLLQGGRASRVLVVGVEPDNETVRELTGGAATVDGAAALVLEDATAAAERGAAALAVVGRYARGAGLTACLEHLAVASSGGPALWQVPESRTGRSAGRVAGPGGDSAGLLAGVTRHDLGELFGIGSGALGVLQCAAAVGWFALGGAGPVYATAGTDADDATSGLVLSERATA</sequence>
<dbReference type="PANTHER" id="PTHR11712:SF336">
    <property type="entry name" value="3-OXOACYL-[ACYL-CARRIER-PROTEIN] SYNTHASE, MITOCHONDRIAL"/>
    <property type="match status" value="1"/>
</dbReference>
<comment type="caution">
    <text evidence="3">The sequence shown here is derived from an EMBL/GenBank/DDBJ whole genome shotgun (WGS) entry which is preliminary data.</text>
</comment>
<dbReference type="EMBL" id="JBITYG010000002">
    <property type="protein sequence ID" value="MFI9100882.1"/>
    <property type="molecule type" value="Genomic_DNA"/>
</dbReference>
<keyword evidence="4" id="KW-1185">Reference proteome</keyword>
<gene>
    <name evidence="3" type="ORF">ACIGXA_10165</name>
</gene>
<dbReference type="InterPro" id="IPR000794">
    <property type="entry name" value="Beta-ketoacyl_synthase"/>
</dbReference>
<organism evidence="3 4">
    <name type="scientific">Streptomyces fildesensis</name>
    <dbReference type="NCBI Taxonomy" id="375757"/>
    <lineage>
        <taxon>Bacteria</taxon>
        <taxon>Bacillati</taxon>
        <taxon>Actinomycetota</taxon>
        <taxon>Actinomycetes</taxon>
        <taxon>Kitasatosporales</taxon>
        <taxon>Streptomycetaceae</taxon>
        <taxon>Streptomyces</taxon>
    </lineage>
</organism>
<dbReference type="SUPFAM" id="SSF53901">
    <property type="entry name" value="Thiolase-like"/>
    <property type="match status" value="1"/>
</dbReference>
<dbReference type="InterPro" id="IPR016039">
    <property type="entry name" value="Thiolase-like"/>
</dbReference>
<evidence type="ECO:0000259" key="2">
    <source>
        <dbReference type="Pfam" id="PF00109"/>
    </source>
</evidence>
<keyword evidence="1" id="KW-0808">Transferase</keyword>
<protein>
    <submittedName>
        <fullName evidence="3">Beta-ketoacyl synthase N-terminal-like domain-containing protein</fullName>
    </submittedName>
</protein>
<evidence type="ECO:0000313" key="4">
    <source>
        <dbReference type="Proteomes" id="UP001614394"/>
    </source>
</evidence>
<dbReference type="PANTHER" id="PTHR11712">
    <property type="entry name" value="POLYKETIDE SYNTHASE-RELATED"/>
    <property type="match status" value="1"/>
</dbReference>
<dbReference type="Pfam" id="PF00109">
    <property type="entry name" value="ketoacyl-synt"/>
    <property type="match status" value="1"/>
</dbReference>
<dbReference type="Proteomes" id="UP001614394">
    <property type="component" value="Unassembled WGS sequence"/>
</dbReference>
<reference evidence="3 4" key="1">
    <citation type="submission" date="2024-10" db="EMBL/GenBank/DDBJ databases">
        <title>The Natural Products Discovery Center: Release of the First 8490 Sequenced Strains for Exploring Actinobacteria Biosynthetic Diversity.</title>
        <authorList>
            <person name="Kalkreuter E."/>
            <person name="Kautsar S.A."/>
            <person name="Yang D."/>
            <person name="Bader C.D."/>
            <person name="Teijaro C.N."/>
            <person name="Fluegel L."/>
            <person name="Davis C.M."/>
            <person name="Simpson J.R."/>
            <person name="Lauterbach L."/>
            <person name="Steele A.D."/>
            <person name="Gui C."/>
            <person name="Meng S."/>
            <person name="Li G."/>
            <person name="Viehrig K."/>
            <person name="Ye F."/>
            <person name="Su P."/>
            <person name="Kiefer A.F."/>
            <person name="Nichols A."/>
            <person name="Cepeda A.J."/>
            <person name="Yan W."/>
            <person name="Fan B."/>
            <person name="Jiang Y."/>
            <person name="Adhikari A."/>
            <person name="Zheng C.-J."/>
            <person name="Schuster L."/>
            <person name="Cowan T.M."/>
            <person name="Smanski M.J."/>
            <person name="Chevrette M.G."/>
            <person name="De Carvalho L.P.S."/>
            <person name="Shen B."/>
        </authorList>
    </citation>
    <scope>NUCLEOTIDE SEQUENCE [LARGE SCALE GENOMIC DNA]</scope>
    <source>
        <strain evidence="3 4">NPDC053399</strain>
    </source>
</reference>
<proteinExistence type="predicted"/>
<feature type="domain" description="Beta-ketoacyl synthase-like N-terminal" evidence="2">
    <location>
        <begin position="45"/>
        <end position="170"/>
    </location>
</feature>
<dbReference type="RefSeq" id="WP_399646611.1">
    <property type="nucleotide sequence ID" value="NZ_JBITYG010000002.1"/>
</dbReference>
<accession>A0ABW8C378</accession>
<dbReference type="InterPro" id="IPR014030">
    <property type="entry name" value="Ketoacyl_synth_N"/>
</dbReference>
<name>A0ABW8C378_9ACTN</name>
<evidence type="ECO:0000256" key="1">
    <source>
        <dbReference type="ARBA" id="ARBA00022679"/>
    </source>
</evidence>